<organism evidence="9 10">
    <name type="scientific">Pestalotiopsis fici (strain W106-1 / CGMCC3.15140)</name>
    <dbReference type="NCBI Taxonomy" id="1229662"/>
    <lineage>
        <taxon>Eukaryota</taxon>
        <taxon>Fungi</taxon>
        <taxon>Dikarya</taxon>
        <taxon>Ascomycota</taxon>
        <taxon>Pezizomycotina</taxon>
        <taxon>Sordariomycetes</taxon>
        <taxon>Xylariomycetidae</taxon>
        <taxon>Amphisphaeriales</taxon>
        <taxon>Sporocadaceae</taxon>
        <taxon>Pestalotiopsis</taxon>
    </lineage>
</organism>
<keyword evidence="10" id="KW-1185">Reference proteome</keyword>
<name>W3WYN3_PESFW</name>
<dbReference type="SUPFAM" id="SSF48264">
    <property type="entry name" value="Cytochrome P450"/>
    <property type="match status" value="1"/>
</dbReference>
<dbReference type="FunCoup" id="W3WYN3">
    <property type="interactions" value="1490"/>
</dbReference>
<evidence type="ECO:0000256" key="4">
    <source>
        <dbReference type="ARBA" id="ARBA00022723"/>
    </source>
</evidence>
<evidence type="ECO:0000256" key="7">
    <source>
        <dbReference type="PIRSR" id="PIRSR602403-1"/>
    </source>
</evidence>
<evidence type="ECO:0000313" key="10">
    <source>
        <dbReference type="Proteomes" id="UP000030651"/>
    </source>
</evidence>
<keyword evidence="4 7" id="KW-0479">Metal-binding</keyword>
<dbReference type="PROSITE" id="PS00086">
    <property type="entry name" value="CYTOCHROME_P450"/>
    <property type="match status" value="1"/>
</dbReference>
<dbReference type="GO" id="GO:0016705">
    <property type="term" value="F:oxidoreductase activity, acting on paired donors, with incorporation or reduction of molecular oxygen"/>
    <property type="evidence" value="ECO:0007669"/>
    <property type="project" value="InterPro"/>
</dbReference>
<dbReference type="InterPro" id="IPR036396">
    <property type="entry name" value="Cyt_P450_sf"/>
</dbReference>
<dbReference type="PANTHER" id="PTHR24305:SF166">
    <property type="entry name" value="CYTOCHROME P450 12A4, MITOCHONDRIAL-RELATED"/>
    <property type="match status" value="1"/>
</dbReference>
<proteinExistence type="inferred from homology"/>
<dbReference type="RefSeq" id="XP_007836840.1">
    <property type="nucleotide sequence ID" value="XM_007838649.1"/>
</dbReference>
<protein>
    <recommendedName>
        <fullName evidence="11">Cytochrome P450 monooxygenase</fullName>
    </recommendedName>
</protein>
<dbReference type="PRINTS" id="PR00385">
    <property type="entry name" value="P450"/>
</dbReference>
<evidence type="ECO:0000256" key="5">
    <source>
        <dbReference type="ARBA" id="ARBA00023004"/>
    </source>
</evidence>
<feature type="binding site" description="axial binding residue" evidence="7">
    <location>
        <position position="497"/>
    </location>
    <ligand>
        <name>heme</name>
        <dbReference type="ChEBI" id="CHEBI:30413"/>
    </ligand>
    <ligandPart>
        <name>Fe</name>
        <dbReference type="ChEBI" id="CHEBI:18248"/>
    </ligandPart>
</feature>
<dbReference type="GO" id="GO:0005506">
    <property type="term" value="F:iron ion binding"/>
    <property type="evidence" value="ECO:0007669"/>
    <property type="project" value="InterPro"/>
</dbReference>
<evidence type="ECO:0000256" key="2">
    <source>
        <dbReference type="ARBA" id="ARBA00010617"/>
    </source>
</evidence>
<evidence type="ECO:0000256" key="8">
    <source>
        <dbReference type="RuleBase" id="RU000461"/>
    </source>
</evidence>
<evidence type="ECO:0000256" key="3">
    <source>
        <dbReference type="ARBA" id="ARBA00022617"/>
    </source>
</evidence>
<dbReference type="InterPro" id="IPR002403">
    <property type="entry name" value="Cyt_P450_E_grp-IV"/>
</dbReference>
<comment type="cofactor">
    <cofactor evidence="1 7">
        <name>heme</name>
        <dbReference type="ChEBI" id="CHEBI:30413"/>
    </cofactor>
</comment>
<sequence>MDIAAAAIITAIEFVLVRKWEDSIATNLSSEHVLSLFLTQYLLLKYYRMVLYPKYFSPLRHFPGPSGGHLFFGQTINILRAETPVTLFNEWMHKWPDAPFIRYLGVGNQEFLLPNSPSAYKEVLQTHCYSFRKPDWFIRMTKEVLGVGLASLEGETHKKNRRMLNIPFAGPNVRKLEPLFKDKARDIGTVFDSAIICGDDGGRTGVIDCTETFSKATLDIMGASVLGKDLCSLNTVRYRGKSTEDSTATEEYSFAQAYHTFFAPGPVGKLLTYFNGFFPLRWLPLEANREFKFAMRWLNETLTQLRRDRFREIEAAKAKGTYESSESRDLTTFMVEESLPGGSIAGLSEEIFLLQFMVAGHDTSANFLSWSLFVMAQHRDIQDSLRNEITSLFRDFSEPAYGQIDELTYLDNFVKETMRVYCPAATIHRQSLRDVIIDGHHIPKGTCFDIAPSMPMFNPLIWGPNSHAIDPNRWNNLTSEQSNPFAFAAFSNGPRICIGKAFALMEIKTILIELVRNYRFLSVEKKHTVENPNLTLRPAGMEIRLERVKQ</sequence>
<dbReference type="InParanoid" id="W3WYN3"/>
<dbReference type="eggNOG" id="KOG0157">
    <property type="taxonomic scope" value="Eukaryota"/>
</dbReference>
<dbReference type="GO" id="GO:0020037">
    <property type="term" value="F:heme binding"/>
    <property type="evidence" value="ECO:0007669"/>
    <property type="project" value="InterPro"/>
</dbReference>
<keyword evidence="3 7" id="KW-0349">Heme</keyword>
<gene>
    <name evidence="9" type="ORF">PFICI_10068</name>
</gene>
<reference evidence="10" key="1">
    <citation type="journal article" date="2015" name="BMC Genomics">
        <title>Genomic and transcriptomic analysis of the endophytic fungus Pestalotiopsis fici reveals its lifestyle and high potential for synthesis of natural products.</title>
        <authorList>
            <person name="Wang X."/>
            <person name="Zhang X."/>
            <person name="Liu L."/>
            <person name="Xiang M."/>
            <person name="Wang W."/>
            <person name="Sun X."/>
            <person name="Che Y."/>
            <person name="Guo L."/>
            <person name="Liu G."/>
            <person name="Guo L."/>
            <person name="Wang C."/>
            <person name="Yin W.B."/>
            <person name="Stadler M."/>
            <person name="Zhang X."/>
            <person name="Liu X."/>
        </authorList>
    </citation>
    <scope>NUCLEOTIDE SEQUENCE [LARGE SCALE GENOMIC DNA]</scope>
    <source>
        <strain evidence="10">W106-1 / CGMCC3.15140</strain>
    </source>
</reference>
<dbReference type="GO" id="GO:0004497">
    <property type="term" value="F:monooxygenase activity"/>
    <property type="evidence" value="ECO:0007669"/>
    <property type="project" value="UniProtKB-KW"/>
</dbReference>
<dbReference type="HOGENOM" id="CLU_001570_5_11_1"/>
<dbReference type="OrthoDB" id="1470350at2759"/>
<dbReference type="InterPro" id="IPR050121">
    <property type="entry name" value="Cytochrome_P450_monoxygenase"/>
</dbReference>
<evidence type="ECO:0000313" key="9">
    <source>
        <dbReference type="EMBL" id="ETS78006.1"/>
    </source>
</evidence>
<dbReference type="InterPro" id="IPR017972">
    <property type="entry name" value="Cyt_P450_CS"/>
</dbReference>
<evidence type="ECO:0000256" key="1">
    <source>
        <dbReference type="ARBA" id="ARBA00001971"/>
    </source>
</evidence>
<dbReference type="PRINTS" id="PR00465">
    <property type="entry name" value="EP450IV"/>
</dbReference>
<accession>W3WYN3</accession>
<keyword evidence="8" id="KW-0560">Oxidoreductase</keyword>
<dbReference type="OMA" id="CITWFGT"/>
<dbReference type="Pfam" id="PF00067">
    <property type="entry name" value="p450"/>
    <property type="match status" value="1"/>
</dbReference>
<evidence type="ECO:0000256" key="6">
    <source>
        <dbReference type="ARBA" id="ARBA00023033"/>
    </source>
</evidence>
<dbReference type="STRING" id="1229662.W3WYN3"/>
<keyword evidence="6 8" id="KW-0503">Monooxygenase</keyword>
<dbReference type="Proteomes" id="UP000030651">
    <property type="component" value="Unassembled WGS sequence"/>
</dbReference>
<dbReference type="GeneID" id="19275081"/>
<dbReference type="EMBL" id="KI912115">
    <property type="protein sequence ID" value="ETS78006.1"/>
    <property type="molecule type" value="Genomic_DNA"/>
</dbReference>
<dbReference type="PANTHER" id="PTHR24305">
    <property type="entry name" value="CYTOCHROME P450"/>
    <property type="match status" value="1"/>
</dbReference>
<dbReference type="KEGG" id="pfy:PFICI_10068"/>
<dbReference type="Gene3D" id="1.10.630.10">
    <property type="entry name" value="Cytochrome P450"/>
    <property type="match status" value="1"/>
</dbReference>
<evidence type="ECO:0008006" key="11">
    <source>
        <dbReference type="Google" id="ProtNLM"/>
    </source>
</evidence>
<keyword evidence="5 7" id="KW-0408">Iron</keyword>
<dbReference type="InterPro" id="IPR001128">
    <property type="entry name" value="Cyt_P450"/>
</dbReference>
<dbReference type="AlphaFoldDB" id="W3WYN3"/>
<comment type="similarity">
    <text evidence="2 8">Belongs to the cytochrome P450 family.</text>
</comment>